<accession>A0ABN9S703</accession>
<reference evidence="1" key="1">
    <citation type="submission" date="2023-10" db="EMBL/GenBank/DDBJ databases">
        <authorList>
            <person name="Chen Y."/>
            <person name="Shah S."/>
            <person name="Dougan E. K."/>
            <person name="Thang M."/>
            <person name="Chan C."/>
        </authorList>
    </citation>
    <scope>NUCLEOTIDE SEQUENCE [LARGE SCALE GENOMIC DNA]</scope>
</reference>
<organism evidence="1 2">
    <name type="scientific">Prorocentrum cordatum</name>
    <dbReference type="NCBI Taxonomy" id="2364126"/>
    <lineage>
        <taxon>Eukaryota</taxon>
        <taxon>Sar</taxon>
        <taxon>Alveolata</taxon>
        <taxon>Dinophyceae</taxon>
        <taxon>Prorocentrales</taxon>
        <taxon>Prorocentraceae</taxon>
        <taxon>Prorocentrum</taxon>
    </lineage>
</organism>
<sequence>MGEKGMEEEPIHSAGSRVACGSWPRLAPCSYLGSRLRRHGGWPRGSGAPTAARLPRLRGGMGEGLTARDGFNGVLRSVKQLVPPGADQAFLDGCLSTDERNRVLGAKHFHFAVISARRATSDEGQLGIMTVEAHFNAVGVKPTWYVDAESLQAYKSLGLSAVVGGKLTPARNLALDDAKSRRQVCVQISDDISKWEYFDVERQDFGGETSFQRANAAVCGAKRLCVSPLAAAQFILAKMRSSPSRPHLGGVFPTRNASMSLGQEEYSTHHFILGDCRG</sequence>
<evidence type="ECO:0000313" key="1">
    <source>
        <dbReference type="EMBL" id="CAK0827646.1"/>
    </source>
</evidence>
<evidence type="ECO:0000313" key="2">
    <source>
        <dbReference type="Proteomes" id="UP001189429"/>
    </source>
</evidence>
<dbReference type="Proteomes" id="UP001189429">
    <property type="component" value="Unassembled WGS sequence"/>
</dbReference>
<gene>
    <name evidence="1" type="ORF">PCOR1329_LOCUS27128</name>
</gene>
<protein>
    <submittedName>
        <fullName evidence="1">Uncharacterized protein</fullName>
    </submittedName>
</protein>
<keyword evidence="2" id="KW-1185">Reference proteome</keyword>
<comment type="caution">
    <text evidence="1">The sequence shown here is derived from an EMBL/GenBank/DDBJ whole genome shotgun (WGS) entry which is preliminary data.</text>
</comment>
<proteinExistence type="predicted"/>
<dbReference type="EMBL" id="CAUYUJ010009779">
    <property type="protein sequence ID" value="CAK0827646.1"/>
    <property type="molecule type" value="Genomic_DNA"/>
</dbReference>
<name>A0ABN9S703_9DINO</name>